<dbReference type="eggNOG" id="arCOG01646">
    <property type="taxonomic scope" value="Archaea"/>
</dbReference>
<dbReference type="InterPro" id="IPR050585">
    <property type="entry name" value="Xaa-Pro_dipeptidyl-ppase/CocE"/>
</dbReference>
<dbReference type="PANTHER" id="PTHR43056">
    <property type="entry name" value="PEPTIDASE S9 PROLYL OLIGOPEPTIDASE"/>
    <property type="match status" value="1"/>
</dbReference>
<accession>M0NAE3</accession>
<dbReference type="PANTHER" id="PTHR43056:SF5">
    <property type="entry name" value="PEPTIDASE S9 PROLYL OLIGOPEPTIDASE CATALYTIC DOMAIN-CONTAINING PROTEIN"/>
    <property type="match status" value="1"/>
</dbReference>
<keyword evidence="2" id="KW-1185">Reference proteome</keyword>
<dbReference type="Pfam" id="PF07676">
    <property type="entry name" value="PD40"/>
    <property type="match status" value="1"/>
</dbReference>
<dbReference type="STRING" id="1227457.C451_09545"/>
<dbReference type="InterPro" id="IPR011042">
    <property type="entry name" value="6-blade_b-propeller_TolB-like"/>
</dbReference>
<evidence type="ECO:0000313" key="2">
    <source>
        <dbReference type="Proteomes" id="UP000011680"/>
    </source>
</evidence>
<dbReference type="Gene3D" id="2.120.10.30">
    <property type="entry name" value="TolB, C-terminal domain"/>
    <property type="match status" value="1"/>
</dbReference>
<dbReference type="OrthoDB" id="25019at2157"/>
<proteinExistence type="predicted"/>
<dbReference type="RefSeq" id="WP_007739966.1">
    <property type="nucleotide sequence ID" value="NZ_AOMF01000151.1"/>
</dbReference>
<sequence>MSDTAKMKYGEWPSPITSEMVASSGVAFTDVAIDEGTPWRLERRSAEEGRGVIVRHDENGPEDVTPSDYNVRTLVHEYGGGDFLVHRDTVWFANFEDQRLYRQQLDGDPEPITPAPAIERGDRYADMDSTPDGNRLYCVRERHTDDDSEPTNTIVTLPADGSSDPTVVAEGHDFYSFPRVSPDGSQLAWTTWDHPSMPWDETELYVANITDDGQLGDRRQVLGGDGESVFQPAWSPDGELHAVSDRSGWWNLYRIDDTDPVALYPTDAEFGVPQWNFGLSTYAFFDDGRIAVRFGKAGDYQLGVLETDGELKTVDLPGSRFPAARIDTDGEELLFVAGSPTQPISIVRWQPGTEPSVLSQSSELGFDEAYLPEPEQITFPTSDNDEAHALYYPYPVARSKSNRWTERLGLNPDFIDGVSHMME</sequence>
<comment type="caution">
    <text evidence="1">The sequence shown here is derived from an EMBL/GenBank/DDBJ whole genome shotgun (WGS) entry which is preliminary data.</text>
</comment>
<dbReference type="Proteomes" id="UP000011680">
    <property type="component" value="Unassembled WGS sequence"/>
</dbReference>
<gene>
    <name evidence="1" type="ORF">C451_09545</name>
</gene>
<reference evidence="1 2" key="1">
    <citation type="journal article" date="2014" name="PLoS Genet.">
        <title>Phylogenetically driven sequencing of extremely halophilic archaea reveals strategies for static and dynamic osmo-response.</title>
        <authorList>
            <person name="Becker E.A."/>
            <person name="Seitzer P.M."/>
            <person name="Tritt A."/>
            <person name="Larsen D."/>
            <person name="Krusor M."/>
            <person name="Yao A.I."/>
            <person name="Wu D."/>
            <person name="Madern D."/>
            <person name="Eisen J.A."/>
            <person name="Darling A.E."/>
            <person name="Facciotti M.T."/>
        </authorList>
    </citation>
    <scope>NUCLEOTIDE SEQUENCE [LARGE SCALE GENOMIC DNA]</scope>
    <source>
        <strain evidence="1 2">JCM 13552</strain>
    </source>
</reference>
<dbReference type="SUPFAM" id="SSF82171">
    <property type="entry name" value="DPP6 N-terminal domain-like"/>
    <property type="match status" value="1"/>
</dbReference>
<dbReference type="InterPro" id="IPR011659">
    <property type="entry name" value="WD40"/>
</dbReference>
<evidence type="ECO:0000313" key="1">
    <source>
        <dbReference type="EMBL" id="EMA53620.1"/>
    </source>
</evidence>
<dbReference type="EMBL" id="AOMF01000151">
    <property type="protein sequence ID" value="EMA53620.1"/>
    <property type="molecule type" value="Genomic_DNA"/>
</dbReference>
<dbReference type="AlphaFoldDB" id="M0NAE3"/>
<dbReference type="PATRIC" id="fig|1227457.3.peg.1768"/>
<name>M0NAE3_9EURY</name>
<organism evidence="1 2">
    <name type="scientific">Halococcus thailandensis JCM 13552</name>
    <dbReference type="NCBI Taxonomy" id="1227457"/>
    <lineage>
        <taxon>Archaea</taxon>
        <taxon>Methanobacteriati</taxon>
        <taxon>Methanobacteriota</taxon>
        <taxon>Stenosarchaea group</taxon>
        <taxon>Halobacteria</taxon>
        <taxon>Halobacteriales</taxon>
        <taxon>Halococcaceae</taxon>
        <taxon>Halococcus</taxon>
    </lineage>
</organism>
<protein>
    <submittedName>
        <fullName evidence="1">Peptidase S9 prolyl oligopeptidase active site domain-containing protein</fullName>
    </submittedName>
</protein>